<dbReference type="STRING" id="946122.A0A0C2RWE9"/>
<keyword evidence="7" id="KW-1185">Reference proteome</keyword>
<dbReference type="InParanoid" id="A0A0C2RWE9"/>
<dbReference type="InterPro" id="IPR027417">
    <property type="entry name" value="P-loop_NTPase"/>
</dbReference>
<dbReference type="AlphaFoldDB" id="A0A0C2RWE9"/>
<dbReference type="Pfam" id="PF00271">
    <property type="entry name" value="Helicase_C"/>
    <property type="match status" value="1"/>
</dbReference>
<dbReference type="GO" id="GO:0005737">
    <property type="term" value="C:cytoplasm"/>
    <property type="evidence" value="ECO:0007669"/>
    <property type="project" value="TreeGrafter"/>
</dbReference>
<dbReference type="Proteomes" id="UP000054549">
    <property type="component" value="Unassembled WGS sequence"/>
</dbReference>
<organism evidence="6 7">
    <name type="scientific">Amanita muscaria (strain Koide BX008)</name>
    <dbReference type="NCBI Taxonomy" id="946122"/>
    <lineage>
        <taxon>Eukaryota</taxon>
        <taxon>Fungi</taxon>
        <taxon>Dikarya</taxon>
        <taxon>Basidiomycota</taxon>
        <taxon>Agaricomycotina</taxon>
        <taxon>Agaricomycetes</taxon>
        <taxon>Agaricomycetidae</taxon>
        <taxon>Agaricales</taxon>
        <taxon>Pluteineae</taxon>
        <taxon>Amanitaceae</taxon>
        <taxon>Amanita</taxon>
    </lineage>
</organism>
<dbReference type="GO" id="GO:0009378">
    <property type="term" value="F:four-way junction helicase activity"/>
    <property type="evidence" value="ECO:0007669"/>
    <property type="project" value="TreeGrafter"/>
</dbReference>
<evidence type="ECO:0000256" key="3">
    <source>
        <dbReference type="ARBA" id="ARBA00034808"/>
    </source>
</evidence>
<evidence type="ECO:0000256" key="1">
    <source>
        <dbReference type="ARBA" id="ARBA00005446"/>
    </source>
</evidence>
<dbReference type="GO" id="GO:0043138">
    <property type="term" value="F:3'-5' DNA helicase activity"/>
    <property type="evidence" value="ECO:0007669"/>
    <property type="project" value="UniProtKB-EC"/>
</dbReference>
<sequence length="468" mass="52368">MNSKKRVLRDFREGRIKLLLTTEAAGMGCDMPHIEQVVQFLVPSSLSIWMQRAGRAGRSPDVQARAILLVQPTVFQVVKPKKTQMSKATAKGKKGDEDEDDELSTEVKYRKDVEEGLRAWIEGLECRREVSSRTKKVMAYGDSEPTGDCCDNCLRHLGIHHELVQHQLANDDVKNELVESSLSLAGVSTSKKRTVTGIIKIEESETEFNGPKMRREEFRNGAVQVLEHWRHDTYKTHYLRRPWGPHSLLPDNILSSLASKWMIRTVQDLINEGWSATHAEKHGQDILKQLADYDLGHFKDLEDKREEKKRQTEGRRAREGEEAKRLRAEAKAIRQAQPKPPRPSRAKKSKNILGDSTILNTASSSQLATLVPSPAVLPALLASSSQVPALVPSPVSASAPIPVALPGPIPVALPGLMPSPVITQPLGPSGYYYYYHPGYHYPQQYQYIPQYSQPQNQSLFPGSGSQHQ</sequence>
<name>A0A0C2RWE9_AMAMK</name>
<dbReference type="PANTHER" id="PTHR13710">
    <property type="entry name" value="DNA HELICASE RECQ FAMILY MEMBER"/>
    <property type="match status" value="1"/>
</dbReference>
<feature type="region of interest" description="Disordered" evidence="4">
    <location>
        <begin position="304"/>
        <end position="353"/>
    </location>
</feature>
<evidence type="ECO:0000313" key="6">
    <source>
        <dbReference type="EMBL" id="KIL54590.1"/>
    </source>
</evidence>
<dbReference type="Gene3D" id="3.40.50.300">
    <property type="entry name" value="P-loop containing nucleotide triphosphate hydrolases"/>
    <property type="match status" value="1"/>
</dbReference>
<dbReference type="GO" id="GO:0005694">
    <property type="term" value="C:chromosome"/>
    <property type="evidence" value="ECO:0007669"/>
    <property type="project" value="TreeGrafter"/>
</dbReference>
<dbReference type="PANTHER" id="PTHR13710:SF154">
    <property type="entry name" value="RECQ HELICASE, PUTATIVE (AFU_ORTHOLOGUE AFUA_6G14720)-RELATED"/>
    <property type="match status" value="1"/>
</dbReference>
<reference evidence="6 7" key="1">
    <citation type="submission" date="2014-04" db="EMBL/GenBank/DDBJ databases">
        <title>Evolutionary Origins and Diversification of the Mycorrhizal Mutualists.</title>
        <authorList>
            <consortium name="DOE Joint Genome Institute"/>
            <consortium name="Mycorrhizal Genomics Consortium"/>
            <person name="Kohler A."/>
            <person name="Kuo A."/>
            <person name="Nagy L.G."/>
            <person name="Floudas D."/>
            <person name="Copeland A."/>
            <person name="Barry K.W."/>
            <person name="Cichocki N."/>
            <person name="Veneault-Fourrey C."/>
            <person name="LaButti K."/>
            <person name="Lindquist E.A."/>
            <person name="Lipzen A."/>
            <person name="Lundell T."/>
            <person name="Morin E."/>
            <person name="Murat C."/>
            <person name="Riley R."/>
            <person name="Ohm R."/>
            <person name="Sun H."/>
            <person name="Tunlid A."/>
            <person name="Henrissat B."/>
            <person name="Grigoriev I.V."/>
            <person name="Hibbett D.S."/>
            <person name="Martin F."/>
        </authorList>
    </citation>
    <scope>NUCLEOTIDE SEQUENCE [LARGE SCALE GENOMIC DNA]</scope>
    <source>
        <strain evidence="6 7">Koide BX008</strain>
    </source>
</reference>
<feature type="region of interest" description="Disordered" evidence="4">
    <location>
        <begin position="81"/>
        <end position="102"/>
    </location>
</feature>
<evidence type="ECO:0000256" key="2">
    <source>
        <dbReference type="ARBA" id="ARBA00034617"/>
    </source>
</evidence>
<dbReference type="SUPFAM" id="SSF52540">
    <property type="entry name" value="P-loop containing nucleoside triphosphate hydrolases"/>
    <property type="match status" value="1"/>
</dbReference>
<accession>A0A0C2RWE9</accession>
<protein>
    <recommendedName>
        <fullName evidence="3">DNA 3'-5' helicase</fullName>
        <ecNumber evidence="3">5.6.2.4</ecNumber>
    </recommendedName>
</protein>
<feature type="domain" description="Helicase C-terminal" evidence="5">
    <location>
        <begin position="1"/>
        <end position="138"/>
    </location>
</feature>
<comment type="catalytic activity">
    <reaction evidence="2">
        <text>Couples ATP hydrolysis with the unwinding of duplex DNA by translocating in the 3'-5' direction.</text>
        <dbReference type="EC" id="5.6.2.4"/>
    </reaction>
</comment>
<gene>
    <name evidence="6" type="ORF">M378DRAFT_182488</name>
</gene>
<dbReference type="EC" id="5.6.2.4" evidence="3"/>
<proteinExistence type="inferred from homology"/>
<evidence type="ECO:0000256" key="4">
    <source>
        <dbReference type="SAM" id="MobiDB-lite"/>
    </source>
</evidence>
<dbReference type="OrthoDB" id="2499463at2759"/>
<dbReference type="EMBL" id="KN818690">
    <property type="protein sequence ID" value="KIL54590.1"/>
    <property type="molecule type" value="Genomic_DNA"/>
</dbReference>
<dbReference type="GO" id="GO:0000724">
    <property type="term" value="P:double-strand break repair via homologous recombination"/>
    <property type="evidence" value="ECO:0007669"/>
    <property type="project" value="TreeGrafter"/>
</dbReference>
<dbReference type="PROSITE" id="PS51194">
    <property type="entry name" value="HELICASE_CTER"/>
    <property type="match status" value="1"/>
</dbReference>
<comment type="similarity">
    <text evidence="1">Belongs to the helicase family. RecQ subfamily.</text>
</comment>
<dbReference type="InterPro" id="IPR001650">
    <property type="entry name" value="Helicase_C-like"/>
</dbReference>
<evidence type="ECO:0000313" key="7">
    <source>
        <dbReference type="Proteomes" id="UP000054549"/>
    </source>
</evidence>
<feature type="compositionally biased region" description="Basic and acidic residues" evidence="4">
    <location>
        <begin position="304"/>
        <end position="332"/>
    </location>
</feature>
<dbReference type="HOGENOM" id="CLU_583898_0_0_1"/>
<evidence type="ECO:0000259" key="5">
    <source>
        <dbReference type="PROSITE" id="PS51194"/>
    </source>
</evidence>